<evidence type="ECO:0000256" key="2">
    <source>
        <dbReference type="ARBA" id="ARBA00022679"/>
    </source>
</evidence>
<evidence type="ECO:0000313" key="5">
    <source>
        <dbReference type="Proteomes" id="UP001501585"/>
    </source>
</evidence>
<protein>
    <submittedName>
        <fullName evidence="4">Class I SAM-dependent methyltransferase</fullName>
    </submittedName>
</protein>
<dbReference type="InterPro" id="IPR002935">
    <property type="entry name" value="SAM_O-MeTrfase"/>
</dbReference>
<dbReference type="Proteomes" id="UP001501585">
    <property type="component" value="Unassembled WGS sequence"/>
</dbReference>
<dbReference type="Gene3D" id="3.40.50.150">
    <property type="entry name" value="Vaccinia Virus protein VP39"/>
    <property type="match status" value="1"/>
</dbReference>
<keyword evidence="2" id="KW-0808">Transferase</keyword>
<evidence type="ECO:0000256" key="3">
    <source>
        <dbReference type="ARBA" id="ARBA00022691"/>
    </source>
</evidence>
<keyword evidence="3" id="KW-0949">S-adenosyl-L-methionine</keyword>
<dbReference type="InterPro" id="IPR050362">
    <property type="entry name" value="Cation-dep_OMT"/>
</dbReference>
<sequence>MTRATESLTPELYEYLVAHSAPVDAVLTELAEETARRFPDSLMMQIGPEQGTFMTLLARLMGARDAVEVGTFTGYSSICLARGLPADGTLLACDISEEWTSVARRYWERAGIASKVTLKLAPARDTLRSLPADPMFDLAFIDADKEGYVGYWDELVPRIRPGGALLVDNTFSHGRVIDPSITESAVQGIRDFNDHALADSRVELVMLPIGDGLTLARKLA</sequence>
<dbReference type="PANTHER" id="PTHR10509">
    <property type="entry name" value="O-METHYLTRANSFERASE-RELATED"/>
    <property type="match status" value="1"/>
</dbReference>
<keyword evidence="5" id="KW-1185">Reference proteome</keyword>
<dbReference type="RefSeq" id="WP_344160490.1">
    <property type="nucleotide sequence ID" value="NZ_BAAAPC010000003.1"/>
</dbReference>
<dbReference type="SUPFAM" id="SSF53335">
    <property type="entry name" value="S-adenosyl-L-methionine-dependent methyltransferases"/>
    <property type="match status" value="1"/>
</dbReference>
<dbReference type="GO" id="GO:0032259">
    <property type="term" value="P:methylation"/>
    <property type="evidence" value="ECO:0007669"/>
    <property type="project" value="UniProtKB-KW"/>
</dbReference>
<dbReference type="Pfam" id="PF01596">
    <property type="entry name" value="Methyltransf_3"/>
    <property type="match status" value="1"/>
</dbReference>
<evidence type="ECO:0000313" key="4">
    <source>
        <dbReference type="EMBL" id="GAA1986964.1"/>
    </source>
</evidence>
<dbReference type="CDD" id="cd02440">
    <property type="entry name" value="AdoMet_MTases"/>
    <property type="match status" value="1"/>
</dbReference>
<dbReference type="PROSITE" id="PS51682">
    <property type="entry name" value="SAM_OMT_I"/>
    <property type="match status" value="1"/>
</dbReference>
<dbReference type="EMBL" id="BAAAPC010000003">
    <property type="protein sequence ID" value="GAA1986964.1"/>
    <property type="molecule type" value="Genomic_DNA"/>
</dbReference>
<name>A0ABN2SJ72_9ACTN</name>
<evidence type="ECO:0000256" key="1">
    <source>
        <dbReference type="ARBA" id="ARBA00022603"/>
    </source>
</evidence>
<organism evidence="4 5">
    <name type="scientific">Nocardiopsis rhodophaea</name>
    <dbReference type="NCBI Taxonomy" id="280238"/>
    <lineage>
        <taxon>Bacteria</taxon>
        <taxon>Bacillati</taxon>
        <taxon>Actinomycetota</taxon>
        <taxon>Actinomycetes</taxon>
        <taxon>Streptosporangiales</taxon>
        <taxon>Nocardiopsidaceae</taxon>
        <taxon>Nocardiopsis</taxon>
    </lineage>
</organism>
<dbReference type="GO" id="GO:0008168">
    <property type="term" value="F:methyltransferase activity"/>
    <property type="evidence" value="ECO:0007669"/>
    <property type="project" value="UniProtKB-KW"/>
</dbReference>
<accession>A0ABN2SJ72</accession>
<dbReference type="InterPro" id="IPR029063">
    <property type="entry name" value="SAM-dependent_MTases_sf"/>
</dbReference>
<keyword evidence="1 4" id="KW-0489">Methyltransferase</keyword>
<comment type="caution">
    <text evidence="4">The sequence shown here is derived from an EMBL/GenBank/DDBJ whole genome shotgun (WGS) entry which is preliminary data.</text>
</comment>
<proteinExistence type="predicted"/>
<gene>
    <name evidence="4" type="ORF">GCM10009799_10640</name>
</gene>
<dbReference type="PANTHER" id="PTHR10509:SF14">
    <property type="entry name" value="CAFFEOYL-COA O-METHYLTRANSFERASE 3-RELATED"/>
    <property type="match status" value="1"/>
</dbReference>
<reference evidence="4 5" key="1">
    <citation type="journal article" date="2019" name="Int. J. Syst. Evol. Microbiol.">
        <title>The Global Catalogue of Microorganisms (GCM) 10K type strain sequencing project: providing services to taxonomists for standard genome sequencing and annotation.</title>
        <authorList>
            <consortium name="The Broad Institute Genomics Platform"/>
            <consortium name="The Broad Institute Genome Sequencing Center for Infectious Disease"/>
            <person name="Wu L."/>
            <person name="Ma J."/>
        </authorList>
    </citation>
    <scope>NUCLEOTIDE SEQUENCE [LARGE SCALE GENOMIC DNA]</scope>
    <source>
        <strain evidence="4 5">JCM 15313</strain>
    </source>
</reference>